<sequence length="83" mass="9443">MTPDFTAGIRKTVFFADGKEAYRRITLPGGGTVEHLKLTVERSMRMGRVAQVILLPDRIPIETQEQIRCLYLTSGVNCDYIFH</sequence>
<organism evidence="1 2">
    <name type="scientific">Parascaris equorum</name>
    <name type="common">Equine roundworm</name>
    <dbReference type="NCBI Taxonomy" id="6256"/>
    <lineage>
        <taxon>Eukaryota</taxon>
        <taxon>Metazoa</taxon>
        <taxon>Ecdysozoa</taxon>
        <taxon>Nematoda</taxon>
        <taxon>Chromadorea</taxon>
        <taxon>Rhabditida</taxon>
        <taxon>Spirurina</taxon>
        <taxon>Ascaridomorpha</taxon>
        <taxon>Ascaridoidea</taxon>
        <taxon>Ascarididae</taxon>
        <taxon>Parascaris</taxon>
    </lineage>
</organism>
<protein>
    <submittedName>
        <fullName evidence="2">Uncharacterized protein</fullName>
    </submittedName>
</protein>
<reference evidence="2" key="1">
    <citation type="submission" date="2022-11" db="UniProtKB">
        <authorList>
            <consortium name="WormBaseParasite"/>
        </authorList>
    </citation>
    <scope>IDENTIFICATION</scope>
</reference>
<accession>A0A914RQA5</accession>
<evidence type="ECO:0000313" key="2">
    <source>
        <dbReference type="WBParaSite" id="PEQ_0000700301-mRNA-1"/>
    </source>
</evidence>
<evidence type="ECO:0000313" key="1">
    <source>
        <dbReference type="Proteomes" id="UP000887564"/>
    </source>
</evidence>
<name>A0A914RQA5_PAREQ</name>
<keyword evidence="1" id="KW-1185">Reference proteome</keyword>
<dbReference type="WBParaSite" id="PEQ_0000700301-mRNA-1">
    <property type="protein sequence ID" value="PEQ_0000700301-mRNA-1"/>
    <property type="gene ID" value="PEQ_0000700301"/>
</dbReference>
<dbReference type="Proteomes" id="UP000887564">
    <property type="component" value="Unplaced"/>
</dbReference>
<dbReference type="AlphaFoldDB" id="A0A914RQA5"/>
<proteinExistence type="predicted"/>